<organism evidence="4 5">
    <name type="scientific">Candidatus Wallbacteria bacterium GWC2_49_35</name>
    <dbReference type="NCBI Taxonomy" id="1817813"/>
    <lineage>
        <taxon>Bacteria</taxon>
        <taxon>Candidatus Walliibacteriota</taxon>
    </lineage>
</organism>
<dbReference type="NCBIfam" id="TIGR03794">
    <property type="entry name" value="NHLM_micro_HlyD"/>
    <property type="match status" value="1"/>
</dbReference>
<evidence type="ECO:0000256" key="2">
    <source>
        <dbReference type="ARBA" id="ARBA00023054"/>
    </source>
</evidence>
<gene>
    <name evidence="4" type="ORF">A2008_08450</name>
</gene>
<reference evidence="4 5" key="1">
    <citation type="journal article" date="2016" name="Nat. Commun.">
        <title>Thousands of microbial genomes shed light on interconnected biogeochemical processes in an aquifer system.</title>
        <authorList>
            <person name="Anantharaman K."/>
            <person name="Brown C.T."/>
            <person name="Hug L.A."/>
            <person name="Sharon I."/>
            <person name="Castelle C.J."/>
            <person name="Probst A.J."/>
            <person name="Thomas B.C."/>
            <person name="Singh A."/>
            <person name="Wilkins M.J."/>
            <person name="Karaoz U."/>
            <person name="Brodie E.L."/>
            <person name="Williams K.H."/>
            <person name="Hubbard S.S."/>
            <person name="Banfield J.F."/>
        </authorList>
    </citation>
    <scope>NUCLEOTIDE SEQUENCE [LARGE SCALE GENOMIC DNA]</scope>
</reference>
<dbReference type="GO" id="GO:0030313">
    <property type="term" value="C:cell envelope"/>
    <property type="evidence" value="ECO:0007669"/>
    <property type="project" value="UniProtKB-SubCell"/>
</dbReference>
<protein>
    <submittedName>
        <fullName evidence="4">NHLP bacteriocin system secretion protein</fullName>
    </submittedName>
</protein>
<evidence type="ECO:0000313" key="4">
    <source>
        <dbReference type="EMBL" id="OGM03678.1"/>
    </source>
</evidence>
<keyword evidence="2" id="KW-0175">Coiled coil</keyword>
<dbReference type="STRING" id="1817813.A2008_08450"/>
<keyword evidence="3" id="KW-1133">Transmembrane helix</keyword>
<evidence type="ECO:0000256" key="1">
    <source>
        <dbReference type="ARBA" id="ARBA00004196"/>
    </source>
</evidence>
<accession>A0A1F7WNI2</accession>
<keyword evidence="3" id="KW-0812">Transmembrane</keyword>
<dbReference type="PANTHER" id="PTHR32347">
    <property type="entry name" value="EFFLUX SYSTEM COMPONENT YKNX-RELATED"/>
    <property type="match status" value="1"/>
</dbReference>
<dbReference type="InterPro" id="IPR050465">
    <property type="entry name" value="UPF0194_transport"/>
</dbReference>
<dbReference type="Gene3D" id="2.40.50.100">
    <property type="match status" value="1"/>
</dbReference>
<evidence type="ECO:0000313" key="5">
    <source>
        <dbReference type="Proteomes" id="UP000178735"/>
    </source>
</evidence>
<sequence>MNKDLFRKVSLERLSSPEQLDQLMGVTSFKGWLALLALGLIIVSGVLWGFYGEIPEKVSGLGILVKTGGVIEVSHFVSGRIIDISVAAGDTVECGAVVARVDQPEIKSQIKDLNIRLTELNKKRVDILNYNTGSYKLKKESFTEQRANIDGSIRTGEDRLSVLEQRIADQQKLFKDGLVTKQVIFDKKNEYNSVKEQILESRNQLKQIDIQEMELKRQADTELKQIDVEIGENRNAYDKLQKNYSLYSKIICPFSGRVIEVRNITGDLYAQGNALISVELSGKNIKDLEAVIYVSPADGKKITGGMEIQISPSTVKKEEFGSMIGVVTSVSQYPSSFQEMHKTLGNDQLVQTLSGSGSPIEIKADLVPDFNTMSGFRWTSPKGPPVRIFSGTLCGASVVTERKRPISYVIPLLKEYTGL</sequence>
<dbReference type="Gene3D" id="1.10.287.470">
    <property type="entry name" value="Helix hairpin bin"/>
    <property type="match status" value="1"/>
</dbReference>
<dbReference type="PANTHER" id="PTHR32347:SF14">
    <property type="entry name" value="EFFLUX SYSTEM COMPONENT YKNX-RELATED"/>
    <property type="match status" value="1"/>
</dbReference>
<comment type="caution">
    <text evidence="4">The sequence shown here is derived from an EMBL/GenBank/DDBJ whole genome shotgun (WGS) entry which is preliminary data.</text>
</comment>
<proteinExistence type="predicted"/>
<feature type="transmembrane region" description="Helical" evidence="3">
    <location>
        <begin position="32"/>
        <end position="51"/>
    </location>
</feature>
<evidence type="ECO:0000256" key="3">
    <source>
        <dbReference type="SAM" id="Phobius"/>
    </source>
</evidence>
<dbReference type="Proteomes" id="UP000178735">
    <property type="component" value="Unassembled WGS sequence"/>
</dbReference>
<keyword evidence="3" id="KW-0472">Membrane</keyword>
<name>A0A1F7WNI2_9BACT</name>
<comment type="subcellular location">
    <subcellularLocation>
        <location evidence="1">Cell envelope</location>
    </subcellularLocation>
</comment>
<dbReference type="EMBL" id="MGFH01000158">
    <property type="protein sequence ID" value="OGM03678.1"/>
    <property type="molecule type" value="Genomic_DNA"/>
</dbReference>
<dbReference type="AlphaFoldDB" id="A0A1F7WNI2"/>
<dbReference type="InterPro" id="IPR022275">
    <property type="entry name" value="NHPM_bacteriocin_SS_HylD"/>
</dbReference>